<accession>A0A7Y9LV81</accession>
<dbReference type="GO" id="GO:0000976">
    <property type="term" value="F:transcription cis-regulatory region binding"/>
    <property type="evidence" value="ECO:0007669"/>
    <property type="project" value="TreeGrafter"/>
</dbReference>
<evidence type="ECO:0000256" key="3">
    <source>
        <dbReference type="ARBA" id="ARBA00023163"/>
    </source>
</evidence>
<dbReference type="EMBL" id="JACBYQ010000002">
    <property type="protein sequence ID" value="NYE96150.1"/>
    <property type="molecule type" value="Genomic_DNA"/>
</dbReference>
<dbReference type="SUPFAM" id="SSF53822">
    <property type="entry name" value="Periplasmic binding protein-like I"/>
    <property type="match status" value="1"/>
</dbReference>
<dbReference type="InterPro" id="IPR046335">
    <property type="entry name" value="LacI/GalR-like_sensor"/>
</dbReference>
<name>A0A7Y9LV81_9MICC</name>
<dbReference type="SMART" id="SM00354">
    <property type="entry name" value="HTH_LACI"/>
    <property type="match status" value="1"/>
</dbReference>
<dbReference type="InterPro" id="IPR000843">
    <property type="entry name" value="HTH_LacI"/>
</dbReference>
<dbReference type="InterPro" id="IPR010982">
    <property type="entry name" value="Lambda_DNA-bd_dom_sf"/>
</dbReference>
<keyword evidence="1" id="KW-0805">Transcription regulation</keyword>
<gene>
    <name evidence="5" type="ORF">FHU41_002400</name>
</gene>
<dbReference type="PANTHER" id="PTHR30146">
    <property type="entry name" value="LACI-RELATED TRANSCRIPTIONAL REPRESSOR"/>
    <property type="match status" value="1"/>
</dbReference>
<evidence type="ECO:0000256" key="1">
    <source>
        <dbReference type="ARBA" id="ARBA00023015"/>
    </source>
</evidence>
<dbReference type="Proteomes" id="UP000521748">
    <property type="component" value="Unassembled WGS sequence"/>
</dbReference>
<organism evidence="5 6">
    <name type="scientific">Psychromicrobium silvestre</name>
    <dbReference type="NCBI Taxonomy" id="1645614"/>
    <lineage>
        <taxon>Bacteria</taxon>
        <taxon>Bacillati</taxon>
        <taxon>Actinomycetota</taxon>
        <taxon>Actinomycetes</taxon>
        <taxon>Micrococcales</taxon>
        <taxon>Micrococcaceae</taxon>
        <taxon>Psychromicrobium</taxon>
    </lineage>
</organism>
<keyword evidence="3" id="KW-0804">Transcription</keyword>
<protein>
    <submittedName>
        <fullName evidence="5">DNA-binding LacI/PurR family transcriptional regulator</fullName>
    </submittedName>
</protein>
<dbReference type="GO" id="GO:0003700">
    <property type="term" value="F:DNA-binding transcription factor activity"/>
    <property type="evidence" value="ECO:0007669"/>
    <property type="project" value="TreeGrafter"/>
</dbReference>
<dbReference type="Gene3D" id="3.40.50.2300">
    <property type="match status" value="2"/>
</dbReference>
<sequence>MSPQTRERILAIASEMGYVASSAASGLATGRTRTVGVLAPYVSRWFFSRAIEGVDIALQENQYNLMLINLGGYGGNRERLFEHTMLRKQIDALVVLCLGLQPSELEHLHLTEIPLVAVGGPVKGFHQVCIDDYQAAQLATKHLIELGHRRIAQVLGDDKDEVDFAVPKLRDRAFEETLLAAGLRFEPGWELNGDFTVAGGVRAAAQLFDAPGEKPTAVFCASDEMALGVIMEAQRRGIRVPQELSVVGIDNHEFAEAAGLTTVAQNPVEQGRLAADMLIKELDGAVGTVRSVAAPFELLVRSSTAPPSR</sequence>
<evidence type="ECO:0000313" key="5">
    <source>
        <dbReference type="EMBL" id="NYE96150.1"/>
    </source>
</evidence>
<dbReference type="PROSITE" id="PS50932">
    <property type="entry name" value="HTH_LACI_2"/>
    <property type="match status" value="1"/>
</dbReference>
<proteinExistence type="predicted"/>
<dbReference type="InterPro" id="IPR028082">
    <property type="entry name" value="Peripla_BP_I"/>
</dbReference>
<evidence type="ECO:0000256" key="2">
    <source>
        <dbReference type="ARBA" id="ARBA00023125"/>
    </source>
</evidence>
<dbReference type="AlphaFoldDB" id="A0A7Y9LV81"/>
<dbReference type="PANTHER" id="PTHR30146:SF109">
    <property type="entry name" value="HTH-TYPE TRANSCRIPTIONAL REGULATOR GALS"/>
    <property type="match status" value="1"/>
</dbReference>
<comment type="caution">
    <text evidence="5">The sequence shown here is derived from an EMBL/GenBank/DDBJ whole genome shotgun (WGS) entry which is preliminary data.</text>
</comment>
<dbReference type="Pfam" id="PF13377">
    <property type="entry name" value="Peripla_BP_3"/>
    <property type="match status" value="1"/>
</dbReference>
<evidence type="ECO:0000259" key="4">
    <source>
        <dbReference type="PROSITE" id="PS50932"/>
    </source>
</evidence>
<feature type="domain" description="HTH lacI-type" evidence="4">
    <location>
        <begin position="1"/>
        <end position="29"/>
    </location>
</feature>
<dbReference type="CDD" id="cd06267">
    <property type="entry name" value="PBP1_LacI_sugar_binding-like"/>
    <property type="match status" value="1"/>
</dbReference>
<dbReference type="Gene3D" id="1.10.260.40">
    <property type="entry name" value="lambda repressor-like DNA-binding domains"/>
    <property type="match status" value="1"/>
</dbReference>
<keyword evidence="6" id="KW-1185">Reference proteome</keyword>
<reference evidence="5 6" key="1">
    <citation type="submission" date="2020-07" db="EMBL/GenBank/DDBJ databases">
        <title>Sequencing the genomes of 1000 actinobacteria strains.</title>
        <authorList>
            <person name="Klenk H.-P."/>
        </authorList>
    </citation>
    <scope>NUCLEOTIDE SEQUENCE [LARGE SCALE GENOMIC DNA]</scope>
    <source>
        <strain evidence="5 6">DSM 102047</strain>
    </source>
</reference>
<evidence type="ECO:0000313" key="6">
    <source>
        <dbReference type="Proteomes" id="UP000521748"/>
    </source>
</evidence>
<keyword evidence="2 5" id="KW-0238">DNA-binding</keyword>